<dbReference type="InterPro" id="IPR012338">
    <property type="entry name" value="Beta-lactam/transpept-like"/>
</dbReference>
<dbReference type="Proteomes" id="UP000295724">
    <property type="component" value="Unassembled WGS sequence"/>
</dbReference>
<feature type="chain" id="PRO_5020190141" evidence="1">
    <location>
        <begin position="20"/>
        <end position="561"/>
    </location>
</feature>
<gene>
    <name evidence="3" type="ORF">C8D91_2897</name>
</gene>
<evidence type="ECO:0000259" key="2">
    <source>
        <dbReference type="Pfam" id="PF00144"/>
    </source>
</evidence>
<comment type="caution">
    <text evidence="3">The sequence shown here is derived from an EMBL/GenBank/DDBJ whole genome shotgun (WGS) entry which is preliminary data.</text>
</comment>
<dbReference type="AlphaFoldDB" id="A0A4R6XF33"/>
<evidence type="ECO:0000313" key="3">
    <source>
        <dbReference type="EMBL" id="TDR16370.1"/>
    </source>
</evidence>
<dbReference type="SUPFAM" id="SSF56601">
    <property type="entry name" value="beta-lactamase/transpeptidase-like"/>
    <property type="match status" value="1"/>
</dbReference>
<dbReference type="InterPro" id="IPR001466">
    <property type="entry name" value="Beta-lactam-related"/>
</dbReference>
<dbReference type="PANTHER" id="PTHR46825">
    <property type="entry name" value="D-ALANYL-D-ALANINE-CARBOXYPEPTIDASE/ENDOPEPTIDASE AMPH"/>
    <property type="match status" value="1"/>
</dbReference>
<reference evidence="3 4" key="1">
    <citation type="submission" date="2019-03" db="EMBL/GenBank/DDBJ databases">
        <title>Genomic Encyclopedia of Type Strains, Phase IV (KMG-IV): sequencing the most valuable type-strain genomes for metagenomic binning, comparative biology and taxonomic classification.</title>
        <authorList>
            <person name="Goeker M."/>
        </authorList>
    </citation>
    <scope>NUCLEOTIDE SEQUENCE [LARGE SCALE GENOMIC DNA]</scope>
    <source>
        <strain evidence="3 4">DSM 25488</strain>
    </source>
</reference>
<evidence type="ECO:0000313" key="4">
    <source>
        <dbReference type="Proteomes" id="UP000295724"/>
    </source>
</evidence>
<dbReference type="Gene3D" id="3.40.710.10">
    <property type="entry name" value="DD-peptidase/beta-lactamase superfamily"/>
    <property type="match status" value="1"/>
</dbReference>
<evidence type="ECO:0000256" key="1">
    <source>
        <dbReference type="SAM" id="SignalP"/>
    </source>
</evidence>
<name>A0A4R6XF33_9GAMM</name>
<protein>
    <submittedName>
        <fullName evidence="3">CubicO group peptidase (Beta-lactamase class C family)</fullName>
    </submittedName>
</protein>
<dbReference type="PANTHER" id="PTHR46825:SF9">
    <property type="entry name" value="BETA-LACTAMASE-RELATED DOMAIN-CONTAINING PROTEIN"/>
    <property type="match status" value="1"/>
</dbReference>
<feature type="domain" description="Beta-lactamase-related" evidence="2">
    <location>
        <begin position="34"/>
        <end position="341"/>
    </location>
</feature>
<dbReference type="OrthoDB" id="5377431at2"/>
<feature type="signal peptide" evidence="1">
    <location>
        <begin position="1"/>
        <end position="19"/>
    </location>
</feature>
<dbReference type="EMBL" id="SNZB01000008">
    <property type="protein sequence ID" value="TDR16370.1"/>
    <property type="molecule type" value="Genomic_DNA"/>
</dbReference>
<dbReference type="InterPro" id="IPR050491">
    <property type="entry name" value="AmpC-like"/>
</dbReference>
<dbReference type="RefSeq" id="WP_099020084.1">
    <property type="nucleotide sequence ID" value="NZ_NIHB01000006.1"/>
</dbReference>
<dbReference type="Pfam" id="PF00144">
    <property type="entry name" value="Beta-lactamase"/>
    <property type="match status" value="1"/>
</dbReference>
<keyword evidence="4" id="KW-1185">Reference proteome</keyword>
<proteinExistence type="predicted"/>
<sequence>MNSKYLSLLLLMLSPSVWATKTQEKAVDEIFSEWDKANMPGASLGVFQNGKIIYARGYGMANLEYDIPNDANSVFRIGSTSKQFTAACIVLLAEQGKLKLTDSLHSFFPAFPDYAKEITVRHLLNHTSGVRDYLTLSFLKGLTDEDYYEDKDVMQWLTNQTALNFAPGEEYIYSNSGYWLLGQIVKQVTQMDMAEFAAKELFEPLGMYHTHFHNNHKAIVKNRASGYAPKEAGGYQISMTTLNMIGDGGIFTTISDIKKWDDAFYNSEVLSKKFWQAMITQGKLNNGKQIEYASGLIIEPYKGLNAISHGGAFVGFRAELLRFPDQKFTVAVFANRSDANPTSMAFKVAEVFLEEEFKTAAQVKDSSESNADIAGNDEAATQLAAVPLEQLTGEYQLNPGIQLTVSIQSGTLHGYQIWNQKEYDFEPIENAVNTFKIVGDDTFSFEFDDFENNQAQVINLSRNGSMSAWNRVDIVDTSGVELSGFVGDYYSKELDVVYQVTFKDDALFIQVDNNAPEALAVLAIDQLSYDGIVLDFVRQEGVITGFIMSAGRVKNLVFGKQ</sequence>
<organism evidence="3 4">
    <name type="scientific">Marinicella litoralis</name>
    <dbReference type="NCBI Taxonomy" id="644220"/>
    <lineage>
        <taxon>Bacteria</taxon>
        <taxon>Pseudomonadati</taxon>
        <taxon>Pseudomonadota</taxon>
        <taxon>Gammaproteobacteria</taxon>
        <taxon>Lysobacterales</taxon>
        <taxon>Marinicellaceae</taxon>
        <taxon>Marinicella</taxon>
    </lineage>
</organism>
<keyword evidence="1" id="KW-0732">Signal</keyword>
<accession>A0A4R6XF33</accession>